<dbReference type="Pfam" id="PF00732">
    <property type="entry name" value="GMC_oxred_N"/>
    <property type="match status" value="1"/>
</dbReference>
<dbReference type="Gene3D" id="3.30.560.10">
    <property type="entry name" value="Glucose Oxidase, domain 3"/>
    <property type="match status" value="1"/>
</dbReference>
<dbReference type="PANTHER" id="PTHR11699">
    <property type="entry name" value="ALDEHYDE DEHYDROGENASE-RELATED"/>
    <property type="match status" value="1"/>
</dbReference>
<dbReference type="InterPro" id="IPR036188">
    <property type="entry name" value="FAD/NAD-bd_sf"/>
</dbReference>
<dbReference type="InterPro" id="IPR029510">
    <property type="entry name" value="Ald_DH_CS_GLU"/>
</dbReference>
<dbReference type="InterPro" id="IPR016162">
    <property type="entry name" value="Ald_DH_N"/>
</dbReference>
<evidence type="ECO:0000256" key="12">
    <source>
        <dbReference type="RuleBase" id="RU003345"/>
    </source>
</evidence>
<evidence type="ECO:0000256" key="4">
    <source>
        <dbReference type="ARBA" id="ARBA00010790"/>
    </source>
</evidence>
<dbReference type="FunFam" id="3.40.605.10:FF:000007">
    <property type="entry name" value="NAD/NADP-dependent betaine aldehyde dehydrogenase"/>
    <property type="match status" value="1"/>
</dbReference>
<dbReference type="PROSITE" id="PS00059">
    <property type="entry name" value="ADH_ZINC"/>
    <property type="match status" value="1"/>
</dbReference>
<reference evidence="17 18" key="1">
    <citation type="submission" date="2015-05" db="EMBL/GenBank/DDBJ databases">
        <authorList>
            <person name="Wang D.B."/>
            <person name="Wang M."/>
        </authorList>
    </citation>
    <scope>NUCLEOTIDE SEQUENCE [LARGE SCALE GENOMIC DNA]</scope>
    <source>
        <strain evidence="17">VL1</strain>
    </source>
</reference>
<keyword evidence="6 14" id="KW-0862">Zinc</keyword>
<dbReference type="Pfam" id="PF00107">
    <property type="entry name" value="ADH_zinc_N"/>
    <property type="match status" value="1"/>
</dbReference>
<dbReference type="Gene3D" id="3.40.605.10">
    <property type="entry name" value="Aldehyde Dehydrogenase, Chain A, domain 1"/>
    <property type="match status" value="1"/>
</dbReference>
<evidence type="ECO:0000256" key="13">
    <source>
        <dbReference type="RuleBase" id="RU003968"/>
    </source>
</evidence>
<keyword evidence="13" id="KW-0274">FAD</keyword>
<organism evidence="17 18">
    <name type="scientific">Verticillium longisporum</name>
    <name type="common">Verticillium dahliae var. longisporum</name>
    <dbReference type="NCBI Taxonomy" id="100787"/>
    <lineage>
        <taxon>Eukaryota</taxon>
        <taxon>Fungi</taxon>
        <taxon>Dikarya</taxon>
        <taxon>Ascomycota</taxon>
        <taxon>Pezizomycotina</taxon>
        <taxon>Sordariomycetes</taxon>
        <taxon>Hypocreomycetidae</taxon>
        <taxon>Glomerellales</taxon>
        <taxon>Plectosphaerellaceae</taxon>
        <taxon>Verticillium</taxon>
    </lineage>
</organism>
<dbReference type="SMART" id="SM00829">
    <property type="entry name" value="PKS_ER"/>
    <property type="match status" value="1"/>
</dbReference>
<dbReference type="PROSITE" id="PS00623">
    <property type="entry name" value="GMC_OXRED_1"/>
    <property type="match status" value="1"/>
</dbReference>
<proteinExistence type="inferred from homology"/>
<dbReference type="Pfam" id="PF08240">
    <property type="entry name" value="ADH_N"/>
    <property type="match status" value="1"/>
</dbReference>
<feature type="domain" description="Glucose-methanol-choline oxidoreductase N-terminal" evidence="15">
    <location>
        <begin position="933"/>
        <end position="956"/>
    </location>
</feature>
<dbReference type="InterPro" id="IPR020843">
    <property type="entry name" value="ER"/>
</dbReference>
<dbReference type="InterPro" id="IPR036291">
    <property type="entry name" value="NAD(P)-bd_dom_sf"/>
</dbReference>
<dbReference type="InterPro" id="IPR011032">
    <property type="entry name" value="GroES-like_sf"/>
</dbReference>
<comment type="similarity">
    <text evidence="2 14">Belongs to the zinc-containing alcohol dehydrogenase family.</text>
</comment>
<evidence type="ECO:0000256" key="11">
    <source>
        <dbReference type="PROSITE-ProRule" id="PRU10007"/>
    </source>
</evidence>
<dbReference type="InterPro" id="IPR002328">
    <property type="entry name" value="ADH_Zn_CS"/>
</dbReference>
<evidence type="ECO:0000259" key="16">
    <source>
        <dbReference type="PROSITE" id="PS00624"/>
    </source>
</evidence>
<dbReference type="EC" id="1.2.1.3" evidence="9"/>
<dbReference type="Gene3D" id="3.40.50.720">
    <property type="entry name" value="NAD(P)-binding Rossmann-like Domain"/>
    <property type="match status" value="1"/>
</dbReference>
<dbReference type="SUPFAM" id="SSF51905">
    <property type="entry name" value="FAD/NAD(P)-binding domain"/>
    <property type="match status" value="1"/>
</dbReference>
<keyword evidence="5 14" id="KW-0479">Metal-binding</keyword>
<comment type="catalytic activity">
    <reaction evidence="10">
        <text>an aldehyde + NAD(+) + H2O = a carboxylate + NADH + 2 H(+)</text>
        <dbReference type="Rhea" id="RHEA:16185"/>
        <dbReference type="ChEBI" id="CHEBI:15377"/>
        <dbReference type="ChEBI" id="CHEBI:15378"/>
        <dbReference type="ChEBI" id="CHEBI:17478"/>
        <dbReference type="ChEBI" id="CHEBI:29067"/>
        <dbReference type="ChEBI" id="CHEBI:57540"/>
        <dbReference type="ChEBI" id="CHEBI:57945"/>
        <dbReference type="EC" id="1.2.1.3"/>
    </reaction>
</comment>
<evidence type="ECO:0000256" key="5">
    <source>
        <dbReference type="ARBA" id="ARBA00022723"/>
    </source>
</evidence>
<keyword evidence="13" id="KW-0285">Flavoprotein</keyword>
<dbReference type="STRING" id="100787.A0A0G4MTL2"/>
<dbReference type="InterPro" id="IPR016161">
    <property type="entry name" value="Ald_DH/histidinol_DH"/>
</dbReference>
<dbReference type="GO" id="GO:0050660">
    <property type="term" value="F:flavin adenine dinucleotide binding"/>
    <property type="evidence" value="ECO:0007669"/>
    <property type="project" value="InterPro"/>
</dbReference>
<evidence type="ECO:0000256" key="6">
    <source>
        <dbReference type="ARBA" id="ARBA00022833"/>
    </source>
</evidence>
<dbReference type="Gene3D" id="3.50.50.60">
    <property type="entry name" value="FAD/NAD(P)-binding domain"/>
    <property type="match status" value="1"/>
</dbReference>
<dbReference type="GO" id="GO:0008270">
    <property type="term" value="F:zinc ion binding"/>
    <property type="evidence" value="ECO:0007669"/>
    <property type="project" value="InterPro"/>
</dbReference>
<evidence type="ECO:0000256" key="9">
    <source>
        <dbReference type="ARBA" id="ARBA00024226"/>
    </source>
</evidence>
<dbReference type="CDD" id="cd08297">
    <property type="entry name" value="CAD3"/>
    <property type="match status" value="1"/>
</dbReference>
<protein>
    <recommendedName>
        <fullName evidence="9">aldehyde dehydrogenase (NAD(+))</fullName>
        <ecNumber evidence="9">1.2.1.3</ecNumber>
    </recommendedName>
</protein>
<dbReference type="InterPro" id="IPR013149">
    <property type="entry name" value="ADH-like_C"/>
</dbReference>
<evidence type="ECO:0000313" key="17">
    <source>
        <dbReference type="EMBL" id="CRK37641.1"/>
    </source>
</evidence>
<dbReference type="PROSITE" id="PS00687">
    <property type="entry name" value="ALDEHYDE_DEHYDR_GLU"/>
    <property type="match status" value="1"/>
</dbReference>
<dbReference type="GO" id="GO:0018455">
    <property type="term" value="F:alcohol dehydrogenase [NAD(P)+] activity"/>
    <property type="evidence" value="ECO:0007669"/>
    <property type="project" value="UniProtKB-ARBA"/>
</dbReference>
<feature type="domain" description="Glucose-methanol-choline oxidoreductase N-terminal" evidence="16">
    <location>
        <begin position="1111"/>
        <end position="1125"/>
    </location>
</feature>
<dbReference type="InterPro" id="IPR015590">
    <property type="entry name" value="Aldehyde_DH_dom"/>
</dbReference>
<comment type="similarity">
    <text evidence="3 12">Belongs to the aldehyde dehydrogenase family.</text>
</comment>
<feature type="active site" evidence="11">
    <location>
        <position position="246"/>
    </location>
</feature>
<evidence type="ECO:0000259" key="15">
    <source>
        <dbReference type="PROSITE" id="PS00623"/>
    </source>
</evidence>
<dbReference type="Pfam" id="PF00171">
    <property type="entry name" value="Aldedh"/>
    <property type="match status" value="1"/>
</dbReference>
<dbReference type="CDD" id="cd07106">
    <property type="entry name" value="ALDH_AldA-AAD23400"/>
    <property type="match status" value="1"/>
</dbReference>
<dbReference type="GO" id="GO:0004029">
    <property type="term" value="F:aldehyde dehydrogenase (NAD+) activity"/>
    <property type="evidence" value="ECO:0007669"/>
    <property type="project" value="UniProtKB-EC"/>
</dbReference>
<evidence type="ECO:0000256" key="3">
    <source>
        <dbReference type="ARBA" id="ARBA00009986"/>
    </source>
</evidence>
<dbReference type="Proteomes" id="UP000044602">
    <property type="component" value="Unassembled WGS sequence"/>
</dbReference>
<dbReference type="InterPro" id="IPR000172">
    <property type="entry name" value="GMC_OxRdtase_N"/>
</dbReference>
<dbReference type="SUPFAM" id="SSF50129">
    <property type="entry name" value="GroES-like"/>
    <property type="match status" value="1"/>
</dbReference>
<dbReference type="SUPFAM" id="SSF51735">
    <property type="entry name" value="NAD(P)-binding Rossmann-fold domains"/>
    <property type="match status" value="1"/>
</dbReference>
<evidence type="ECO:0000256" key="1">
    <source>
        <dbReference type="ARBA" id="ARBA00001947"/>
    </source>
</evidence>
<name>A0A0G4MTL2_VERLO</name>
<dbReference type="Pfam" id="PF05199">
    <property type="entry name" value="GMC_oxred_C"/>
    <property type="match status" value="1"/>
</dbReference>
<dbReference type="SUPFAM" id="SSF54373">
    <property type="entry name" value="FAD-linked reductases, C-terminal domain"/>
    <property type="match status" value="1"/>
</dbReference>
<evidence type="ECO:0000256" key="8">
    <source>
        <dbReference type="ARBA" id="ARBA00023027"/>
    </source>
</evidence>
<sequence>MTDSQFTFSNLINGELRPGASVTQGINPSDRKPLWDVALASRQDLEDAVAAAKDAFPAWKKTAWAERSRIVSAIRDVLLENSEQMATLLTKEAGKPIEFARIEVDHASNFLQFNAGLLEPEEKVTLDNETLRLTIRQQPVGVVVAICPWNFPLVLAVAKIAAALVTGNCIILKPSPFTPYSALKLAELTNHLLPKGVLQVLHGDANLGPWMCSHPGVDKITFTGSTATGKKIMVNAAETLKTITLELGGNSASIVCGDVNPKIVAPQVAVGAFFNSGQYCLASKRIYVHESIYDEFLAEIVSTVKGWKVGTTSDQEEGVMLGPLQNEMQYGIVHSFFSEAVDNGFKFALGGPIPKAEDVKNFIVPPAIIDNPPDESLVVKGEAFGPILPILKWSTEDEVLERVNNTQTGLGGTVWSSDLVRARAIAERVESGTIWINSFEKPLPHAHLHGYKESGVGGEWGAEGLGSYLKPQNLIVSILGRGKQFMVMASSQSASVVVRDGANFEFQVRDVPIPEIKPSEILVKLSATGVCGTDLGLAAGYLGPSCDILGHEGVGRAVAVGAAVDPAIAKVGDRIGVTWVRDACGRCFSCREPGGETRCLEQLNSGRKIDGTFAEYCVVPGRFALVLPEHPALPDELVAPVLCGGVTAYKALKICGATPGQWVVISGAAGGVGALGIQYAVAMGYRVAAIDVGTERKEYCLGLGAEIYLDALSKDVVQQLKDATDGAGAKAVIVSSGSGAAYQAGLAMLAMFGTLVCVGIPPPGQGLDVHPLVVIDNSITIIGSAVGTRTDVIEALEFVKRGRVKPLVNLVKLGDLDQVIRKLATVCTAPASFFVPWLTLVDYRKICRQALMYLLRLWMRGGGPAGCATAVGLAKSAQRPSVLLLEAGGPNDDQALRVDGQRWLNFKNEEANWNYQTTPQEYCNNRVIDYSRGKGLGGSSAINFGVFSVGPKDDYDEWARITKDDAYGWQAMQARFKRLESFHGNPPTGIDPKYVSHKAENHGTSGPLHVGYAAEWERDLTPLLDVFENAGYPLNTDHNSGNPLGASVVINSSHAGRRTIAHDMLTPGLENLDVLTGRPVQRLILDGIKAIGVEANGIKYFATREVIVCAGAMDSPKILMHSGLGPRQQLQSFGIPVVADVPALGQNLRDHMFCPLAFSRVEGDTDRASFYGDQTAMDEATKQWEESGTGGWSKFACELGIGWFKSQGLVQSKEFDALPADEKAYLNKATIPHFEIISHFPIHWFIPDFSTERLNYSNFLVFHQNALSKGEVTLQSADPSVPLRLDPRYLESPFDHRVAIEALRETLKLCKHEGYARNTTGIIAGPSGDSDEELLEYWKAAGSTCWHMTGTAKMGAPEDSGAVVDHDFKFVGIQNLRVADMSVVPILPNCHTQVVAYLTGATCADKLIDEYDLS</sequence>
<dbReference type="InterPro" id="IPR016163">
    <property type="entry name" value="Ald_DH_C"/>
</dbReference>
<dbReference type="InterPro" id="IPR007867">
    <property type="entry name" value="GMC_OxRtase_C"/>
</dbReference>
<dbReference type="Gene3D" id="3.90.180.10">
    <property type="entry name" value="Medium-chain alcohol dehydrogenases, catalytic domain"/>
    <property type="match status" value="1"/>
</dbReference>
<gene>
    <name evidence="17" type="ORF">BN1708_007444</name>
</gene>
<evidence type="ECO:0000256" key="10">
    <source>
        <dbReference type="ARBA" id="ARBA00049194"/>
    </source>
</evidence>
<evidence type="ECO:0000256" key="2">
    <source>
        <dbReference type="ARBA" id="ARBA00008072"/>
    </source>
</evidence>
<evidence type="ECO:0000256" key="14">
    <source>
        <dbReference type="RuleBase" id="RU361277"/>
    </source>
</evidence>
<dbReference type="SUPFAM" id="SSF53720">
    <property type="entry name" value="ALDH-like"/>
    <property type="match status" value="1"/>
</dbReference>
<dbReference type="InterPro" id="IPR044086">
    <property type="entry name" value="LUC3-like"/>
</dbReference>
<comment type="similarity">
    <text evidence="4 13">Belongs to the GMC oxidoreductase family.</text>
</comment>
<dbReference type="InterPro" id="IPR013154">
    <property type="entry name" value="ADH-like_N"/>
</dbReference>
<dbReference type="EMBL" id="CVQH01024861">
    <property type="protein sequence ID" value="CRK37641.1"/>
    <property type="molecule type" value="Genomic_DNA"/>
</dbReference>
<comment type="cofactor">
    <cofactor evidence="1 14">
        <name>Zn(2+)</name>
        <dbReference type="ChEBI" id="CHEBI:29105"/>
    </cofactor>
</comment>
<keyword evidence="18" id="KW-1185">Reference proteome</keyword>
<dbReference type="PROSITE" id="PS00624">
    <property type="entry name" value="GMC_OXRED_2"/>
    <property type="match status" value="1"/>
</dbReference>
<dbReference type="Gene3D" id="3.40.309.10">
    <property type="entry name" value="Aldehyde Dehydrogenase, Chain A, domain 2"/>
    <property type="match status" value="1"/>
</dbReference>
<evidence type="ECO:0000256" key="7">
    <source>
        <dbReference type="ARBA" id="ARBA00023002"/>
    </source>
</evidence>
<accession>A0A0G4MTL2</accession>
<dbReference type="FunFam" id="3.40.50.720:FF:000039">
    <property type="entry name" value="Alcohol dehydrogenase AdhP"/>
    <property type="match status" value="1"/>
</dbReference>
<evidence type="ECO:0000313" key="18">
    <source>
        <dbReference type="Proteomes" id="UP000044602"/>
    </source>
</evidence>
<keyword evidence="7 12" id="KW-0560">Oxidoreductase</keyword>
<keyword evidence="8" id="KW-0520">NAD</keyword>